<feature type="signal peptide" evidence="2">
    <location>
        <begin position="1"/>
        <end position="29"/>
    </location>
</feature>
<dbReference type="AlphaFoldDB" id="A0A1Z2SLP9"/>
<organism evidence="3 4">
    <name type="scientific">Vibrio gazogenes</name>
    <dbReference type="NCBI Taxonomy" id="687"/>
    <lineage>
        <taxon>Bacteria</taxon>
        <taxon>Pseudomonadati</taxon>
        <taxon>Pseudomonadota</taxon>
        <taxon>Gammaproteobacteria</taxon>
        <taxon>Vibrionales</taxon>
        <taxon>Vibrionaceae</taxon>
        <taxon>Vibrio</taxon>
    </lineage>
</organism>
<evidence type="ECO:0000256" key="1">
    <source>
        <dbReference type="SAM" id="MobiDB-lite"/>
    </source>
</evidence>
<feature type="chain" id="PRO_5012712392" description="Secreted protein" evidence="2">
    <location>
        <begin position="30"/>
        <end position="109"/>
    </location>
</feature>
<dbReference type="KEGG" id="vga:BSQ33_20440"/>
<gene>
    <name evidence="3" type="ORF">BSQ33_20440</name>
</gene>
<evidence type="ECO:0008006" key="5">
    <source>
        <dbReference type="Google" id="ProtNLM"/>
    </source>
</evidence>
<reference evidence="3 4" key="1">
    <citation type="submission" date="2016-12" db="EMBL/GenBank/DDBJ databases">
        <authorList>
            <person name="Song W.-J."/>
            <person name="Kurnit D.M."/>
        </authorList>
    </citation>
    <scope>NUCLEOTIDE SEQUENCE [LARGE SCALE GENOMIC DNA]</scope>
    <source>
        <strain evidence="3 4">ATCC 43942</strain>
    </source>
</reference>
<evidence type="ECO:0000313" key="3">
    <source>
        <dbReference type="EMBL" id="ASA58065.1"/>
    </source>
</evidence>
<evidence type="ECO:0000256" key="2">
    <source>
        <dbReference type="SAM" id="SignalP"/>
    </source>
</evidence>
<dbReference type="PROSITE" id="PS51257">
    <property type="entry name" value="PROKAR_LIPOPROTEIN"/>
    <property type="match status" value="1"/>
</dbReference>
<proteinExistence type="predicted"/>
<keyword evidence="2" id="KW-0732">Signal</keyword>
<sequence length="109" mass="11396">MSKLSNPIAMMLLTTAIAFGLTACNDDNAATEKTTMGSEQTDSATMDAGQVPVDPATMDGVQTMDNDGHGTHDQNAPKTDQEMMGEAPEMSQGVVGDTPDAGSHQHQDK</sequence>
<evidence type="ECO:0000313" key="4">
    <source>
        <dbReference type="Proteomes" id="UP000196708"/>
    </source>
</evidence>
<dbReference type="Proteomes" id="UP000196708">
    <property type="component" value="Chromosome 2"/>
</dbReference>
<feature type="region of interest" description="Disordered" evidence="1">
    <location>
        <begin position="32"/>
        <end position="109"/>
    </location>
</feature>
<accession>A0A1Z2SLP9</accession>
<dbReference type="RefSeq" id="WP_088135152.1">
    <property type="nucleotide sequence ID" value="NZ_CP018836.1"/>
</dbReference>
<protein>
    <recommendedName>
        <fullName evidence="5">Secreted protein</fullName>
    </recommendedName>
</protein>
<feature type="compositionally biased region" description="Polar residues" evidence="1">
    <location>
        <begin position="32"/>
        <end position="44"/>
    </location>
</feature>
<name>A0A1Z2SLP9_VIBGA</name>
<dbReference type="EMBL" id="CP018836">
    <property type="protein sequence ID" value="ASA58065.1"/>
    <property type="molecule type" value="Genomic_DNA"/>
</dbReference>
<dbReference type="OrthoDB" id="5877438at2"/>